<keyword evidence="1" id="KW-1133">Transmembrane helix</keyword>
<keyword evidence="1" id="KW-0472">Membrane</keyword>
<dbReference type="Proteomes" id="UP000271937">
    <property type="component" value="Unassembled WGS sequence"/>
</dbReference>
<reference evidence="3 4" key="1">
    <citation type="submission" date="2018-11" db="EMBL/GenBank/DDBJ databases">
        <title>Flavobacterium sp. nov., YIM 102600 draft genome.</title>
        <authorList>
            <person name="Li G."/>
            <person name="Jiang Y."/>
        </authorList>
    </citation>
    <scope>NUCLEOTIDE SEQUENCE [LARGE SCALE GENOMIC DNA]</scope>
    <source>
        <strain evidence="3 4">YIM 102600</strain>
    </source>
</reference>
<feature type="transmembrane region" description="Helical" evidence="1">
    <location>
        <begin position="7"/>
        <end position="24"/>
    </location>
</feature>
<keyword evidence="4" id="KW-1185">Reference proteome</keyword>
<gene>
    <name evidence="3" type="ORF">EG849_12530</name>
</gene>
<accession>A0A3P3W3S6</accession>
<evidence type="ECO:0000256" key="1">
    <source>
        <dbReference type="SAM" id="Phobius"/>
    </source>
</evidence>
<dbReference type="InterPro" id="IPR025646">
    <property type="entry name" value="DUF4350"/>
</dbReference>
<dbReference type="Pfam" id="PF14258">
    <property type="entry name" value="DUF4350"/>
    <property type="match status" value="1"/>
</dbReference>
<proteinExistence type="predicted"/>
<evidence type="ECO:0000313" key="4">
    <source>
        <dbReference type="Proteomes" id="UP000271937"/>
    </source>
</evidence>
<sequence>MNRTIKIYIVFLVLLLIGIIYIDATRPKPINWTPTFDISDKIPFGLYVFNEESKGIFKDQKVNRIKETAYEYFEEKYDYDTLINTYTVKGTVLSVSKEYLIDDESTQEILYFADHGNKVFISSSNFPQKLMDSLKFEYSSKFINSDTIFAWTANPKLNPTKYNIAIGASNSYFNKIDTLTTTVLGYQGHKKEKQVNFIKIPYGKGEIYLHTQPNVFTNYHLLKNKNADYVASLLGYTEGDIYWLLKNQSGEVISNSQMRYILSQPALKGAWYILIFGLLFFAIFNAKRKQRIIPILKPLENTTVDFTKTIGNLYFQEGNHDNIIEKKTIYFLEKVRNEYLLDTTVLDENFEKKLQQKTGKKIEDINRAIYLINQYRKNYHQSIESDLIALNTAIEKIFAKENDTKES</sequence>
<dbReference type="AlphaFoldDB" id="A0A3P3W3S6"/>
<comment type="caution">
    <text evidence="3">The sequence shown here is derived from an EMBL/GenBank/DDBJ whole genome shotgun (WGS) entry which is preliminary data.</text>
</comment>
<evidence type="ECO:0000259" key="2">
    <source>
        <dbReference type="Pfam" id="PF14258"/>
    </source>
</evidence>
<organism evidence="3 4">
    <name type="scientific">Flavobacterium macacae</name>
    <dbReference type="NCBI Taxonomy" id="2488993"/>
    <lineage>
        <taxon>Bacteria</taxon>
        <taxon>Pseudomonadati</taxon>
        <taxon>Bacteroidota</taxon>
        <taxon>Flavobacteriia</taxon>
        <taxon>Flavobacteriales</taxon>
        <taxon>Flavobacteriaceae</taxon>
        <taxon>Flavobacterium</taxon>
    </lineage>
</organism>
<feature type="domain" description="DUF4350" evidence="2">
    <location>
        <begin position="89"/>
        <end position="234"/>
    </location>
</feature>
<dbReference type="OrthoDB" id="1111222at2"/>
<feature type="transmembrane region" description="Helical" evidence="1">
    <location>
        <begin position="269"/>
        <end position="286"/>
    </location>
</feature>
<keyword evidence="1" id="KW-0812">Transmembrane</keyword>
<evidence type="ECO:0000313" key="3">
    <source>
        <dbReference type="EMBL" id="RRJ89610.1"/>
    </source>
</evidence>
<dbReference type="EMBL" id="RQVR01000015">
    <property type="protein sequence ID" value="RRJ89610.1"/>
    <property type="molecule type" value="Genomic_DNA"/>
</dbReference>
<dbReference type="RefSeq" id="WP_125013433.1">
    <property type="nucleotide sequence ID" value="NZ_RQVR01000015.1"/>
</dbReference>
<protein>
    <submittedName>
        <fullName evidence="3">DUF4350 domain-containing protein</fullName>
    </submittedName>
</protein>
<name>A0A3P3W3S6_9FLAO</name>